<evidence type="ECO:0000256" key="1">
    <source>
        <dbReference type="ARBA" id="ARBA00023015"/>
    </source>
</evidence>
<dbReference type="RefSeq" id="WP_231446292.1">
    <property type="nucleotide sequence ID" value="NZ_JAJOMB010000014.1"/>
</dbReference>
<evidence type="ECO:0000256" key="3">
    <source>
        <dbReference type="ARBA" id="ARBA00023163"/>
    </source>
</evidence>
<dbReference type="InterPro" id="IPR011991">
    <property type="entry name" value="ArsR-like_HTH"/>
</dbReference>
<keyword evidence="6" id="KW-1185">Reference proteome</keyword>
<dbReference type="GO" id="GO:0003677">
    <property type="term" value="F:DNA binding"/>
    <property type="evidence" value="ECO:0007669"/>
    <property type="project" value="UniProtKB-KW"/>
</dbReference>
<evidence type="ECO:0000256" key="2">
    <source>
        <dbReference type="ARBA" id="ARBA00023125"/>
    </source>
</evidence>
<dbReference type="PANTHER" id="PTHR43132:SF6">
    <property type="entry name" value="HTH-TYPE TRANSCRIPTIONAL REPRESSOR CZRA"/>
    <property type="match status" value="1"/>
</dbReference>
<accession>A0A9X1T1X1</accession>
<comment type="caution">
    <text evidence="5">The sequence shown here is derived from an EMBL/GenBank/DDBJ whole genome shotgun (WGS) entry which is preliminary data.</text>
</comment>
<dbReference type="InterPro" id="IPR051011">
    <property type="entry name" value="Metal_resp_trans_reg"/>
</dbReference>
<dbReference type="SUPFAM" id="SSF46785">
    <property type="entry name" value="Winged helix' DNA-binding domain"/>
    <property type="match status" value="1"/>
</dbReference>
<dbReference type="CDD" id="cd00090">
    <property type="entry name" value="HTH_ARSR"/>
    <property type="match status" value="1"/>
</dbReference>
<dbReference type="EMBL" id="JAJOMB010000014">
    <property type="protein sequence ID" value="MCD5314068.1"/>
    <property type="molecule type" value="Genomic_DNA"/>
</dbReference>
<gene>
    <name evidence="5" type="ORF">LR394_24475</name>
</gene>
<feature type="domain" description="HTH arsR-type" evidence="4">
    <location>
        <begin position="259"/>
        <end position="334"/>
    </location>
</feature>
<sequence length="342" mass="37967">MIRVHLDEATLSRTRVAISRLHEMIRGLHILHRHPTIVPWPYTSWAINARKILRTTPETAPLRVYSELYGANHGRPTPDAFTPIPEEAFPDLRAELDRLRHGSPLVIRAQIEKHYPEGTPSFLQPYAREPEEAFARLAEAFKVYWDKALAPYWPAMRVALDEEVLARARALAADGPDALLLDLHGPQVWQPPVLNFPRNDKESTVRAVNQRLLLLPLIFAEDITMISTDHPQIQSMSYQSRGQGVLAPAPPVSDGAPLDRLAALIGPGRARLLLALKRPSSTTALAHELKLAPSTVSEQLSALLAAEVVYRRRSGRRVIYGLEPAGDLLLSLLGSGQDEQAG</sequence>
<dbReference type="InterPro" id="IPR001845">
    <property type="entry name" value="HTH_ArsR_DNA-bd_dom"/>
</dbReference>
<dbReference type="AlphaFoldDB" id="A0A9X1T1X1"/>
<keyword evidence="3" id="KW-0804">Transcription</keyword>
<protein>
    <submittedName>
        <fullName evidence="5">Winged helix-turn-helix domain-containing protein</fullName>
    </submittedName>
</protein>
<proteinExistence type="predicted"/>
<dbReference type="InterPro" id="IPR036388">
    <property type="entry name" value="WH-like_DNA-bd_sf"/>
</dbReference>
<keyword evidence="2" id="KW-0238">DNA-binding</keyword>
<dbReference type="Proteomes" id="UP001138997">
    <property type="component" value="Unassembled WGS sequence"/>
</dbReference>
<dbReference type="SMART" id="SM00418">
    <property type="entry name" value="HTH_ARSR"/>
    <property type="match status" value="1"/>
</dbReference>
<dbReference type="Pfam" id="PF01022">
    <property type="entry name" value="HTH_5"/>
    <property type="match status" value="1"/>
</dbReference>
<dbReference type="InterPro" id="IPR036390">
    <property type="entry name" value="WH_DNA-bd_sf"/>
</dbReference>
<evidence type="ECO:0000313" key="5">
    <source>
        <dbReference type="EMBL" id="MCD5314068.1"/>
    </source>
</evidence>
<evidence type="ECO:0000313" key="6">
    <source>
        <dbReference type="Proteomes" id="UP001138997"/>
    </source>
</evidence>
<keyword evidence="1" id="KW-0805">Transcription regulation</keyword>
<evidence type="ECO:0000259" key="4">
    <source>
        <dbReference type="SMART" id="SM00418"/>
    </source>
</evidence>
<reference evidence="5" key="1">
    <citation type="submission" date="2021-11" db="EMBL/GenBank/DDBJ databases">
        <title>Streptomyces corallinus and Kineosporia corallina sp. nov., two new coral-derived marine actinobacteria.</title>
        <authorList>
            <person name="Buangrab K."/>
            <person name="Sutthacheep M."/>
            <person name="Yeemin T."/>
            <person name="Harunari E."/>
            <person name="Igarashi Y."/>
            <person name="Sripreechasak P."/>
            <person name="Kanchanasin P."/>
            <person name="Tanasupawat S."/>
            <person name="Phongsopitanun W."/>
        </authorList>
    </citation>
    <scope>NUCLEOTIDE SEQUENCE</scope>
    <source>
        <strain evidence="5">JCM 31032</strain>
    </source>
</reference>
<dbReference type="GO" id="GO:0003700">
    <property type="term" value="F:DNA-binding transcription factor activity"/>
    <property type="evidence" value="ECO:0007669"/>
    <property type="project" value="InterPro"/>
</dbReference>
<organism evidence="5 6">
    <name type="scientific">Kineosporia babensis</name>
    <dbReference type="NCBI Taxonomy" id="499548"/>
    <lineage>
        <taxon>Bacteria</taxon>
        <taxon>Bacillati</taxon>
        <taxon>Actinomycetota</taxon>
        <taxon>Actinomycetes</taxon>
        <taxon>Kineosporiales</taxon>
        <taxon>Kineosporiaceae</taxon>
        <taxon>Kineosporia</taxon>
    </lineage>
</organism>
<name>A0A9X1T1X1_9ACTN</name>
<dbReference type="PANTHER" id="PTHR43132">
    <property type="entry name" value="ARSENICAL RESISTANCE OPERON REPRESSOR ARSR-RELATED"/>
    <property type="match status" value="1"/>
</dbReference>
<dbReference type="Gene3D" id="1.10.10.10">
    <property type="entry name" value="Winged helix-like DNA-binding domain superfamily/Winged helix DNA-binding domain"/>
    <property type="match status" value="1"/>
</dbReference>